<dbReference type="PATRIC" id="fig|1121362.3.peg.32"/>
<feature type="region of interest" description="Disordered" evidence="1">
    <location>
        <begin position="101"/>
        <end position="157"/>
    </location>
</feature>
<evidence type="ECO:0000313" key="4">
    <source>
        <dbReference type="Proteomes" id="UP000011723"/>
    </source>
</evidence>
<gene>
    <name evidence="3" type="ORF">A605_00160</name>
</gene>
<feature type="signal peptide" evidence="2">
    <location>
        <begin position="1"/>
        <end position="35"/>
    </location>
</feature>
<evidence type="ECO:0008006" key="5">
    <source>
        <dbReference type="Google" id="ProtNLM"/>
    </source>
</evidence>
<organism evidence="3 4">
    <name type="scientific">Corynebacterium halotolerans YIM 70093 = DSM 44683</name>
    <dbReference type="NCBI Taxonomy" id="1121362"/>
    <lineage>
        <taxon>Bacteria</taxon>
        <taxon>Bacillati</taxon>
        <taxon>Actinomycetota</taxon>
        <taxon>Actinomycetes</taxon>
        <taxon>Mycobacteriales</taxon>
        <taxon>Corynebacteriaceae</taxon>
        <taxon>Corynebacterium</taxon>
    </lineage>
</organism>
<accession>M1NU74</accession>
<dbReference type="EMBL" id="CP003697">
    <property type="protein sequence ID" value="AGF71050.1"/>
    <property type="molecule type" value="Genomic_DNA"/>
</dbReference>
<feature type="compositionally biased region" description="Low complexity" evidence="1">
    <location>
        <begin position="140"/>
        <end position="150"/>
    </location>
</feature>
<evidence type="ECO:0000256" key="2">
    <source>
        <dbReference type="SAM" id="SignalP"/>
    </source>
</evidence>
<dbReference type="PROSITE" id="PS51318">
    <property type="entry name" value="TAT"/>
    <property type="match status" value="1"/>
</dbReference>
<dbReference type="KEGG" id="chn:A605_00160"/>
<proteinExistence type="predicted"/>
<name>M1NU74_9CORY</name>
<evidence type="ECO:0000256" key="1">
    <source>
        <dbReference type="SAM" id="MobiDB-lite"/>
    </source>
</evidence>
<dbReference type="eggNOG" id="ENOG5031JGB">
    <property type="taxonomic scope" value="Bacteria"/>
</dbReference>
<dbReference type="AlphaFoldDB" id="M1NU74"/>
<sequence>MVAMSILSRRTVKTGLITAATTAALATALPATASADPVDRALNALPAGQITCEQAENYWTTEAEYNEIAAQARAVAVFHPRGGEINAALARVDEAADRCGLKGGGAVAPAQQEQAPAPQAPVQQQPVQTNDDAPAPAPVPVQEAPAQETAPADDEAATERQIFTVPVAPGTPTVDVPVGDVATVVIPDVLRIVADFLSQFGVTLPR</sequence>
<reference evidence="3 4" key="1">
    <citation type="journal article" date="2012" name="Stand. Genomic Sci.">
        <title>Genome sequence of the halotolerant bacterium Corynebacterium halotolerans type strain YIM 70093(T) (= DSM 44683(T)).</title>
        <authorList>
            <person name="Ruckert C."/>
            <person name="Albersmeier A."/>
            <person name="Al-Dilaimi A."/>
            <person name="Niehaus K."/>
            <person name="Szczepanowski R."/>
            <person name="Kalinowski J."/>
        </authorList>
    </citation>
    <scope>NUCLEOTIDE SEQUENCE [LARGE SCALE GENOMIC DNA]</scope>
    <source>
        <strain evidence="3">YIM 70093</strain>
    </source>
</reference>
<feature type="chain" id="PRO_5004015979" description="Secreted protein" evidence="2">
    <location>
        <begin position="36"/>
        <end position="206"/>
    </location>
</feature>
<dbReference type="HOGENOM" id="CLU_098223_1_0_11"/>
<feature type="compositionally biased region" description="Low complexity" evidence="1">
    <location>
        <begin position="107"/>
        <end position="128"/>
    </location>
</feature>
<protein>
    <recommendedName>
        <fullName evidence="5">Secreted protein</fullName>
    </recommendedName>
</protein>
<dbReference type="STRING" id="1121362.A605_00160"/>
<keyword evidence="4" id="KW-1185">Reference proteome</keyword>
<keyword evidence="2" id="KW-0732">Signal</keyword>
<dbReference type="Proteomes" id="UP000011723">
    <property type="component" value="Chromosome"/>
</dbReference>
<dbReference type="InterPro" id="IPR006311">
    <property type="entry name" value="TAT_signal"/>
</dbReference>
<evidence type="ECO:0000313" key="3">
    <source>
        <dbReference type="EMBL" id="AGF71050.1"/>
    </source>
</evidence>